<accession>A0A7S4FGA9</accession>
<evidence type="ECO:0000256" key="1">
    <source>
        <dbReference type="SAM" id="MobiDB-lite"/>
    </source>
</evidence>
<feature type="region of interest" description="Disordered" evidence="1">
    <location>
        <begin position="1"/>
        <end position="104"/>
    </location>
</feature>
<evidence type="ECO:0000313" key="2">
    <source>
        <dbReference type="EMBL" id="CAE0793970.1"/>
    </source>
</evidence>
<name>A0A7S4FGA9_9EUGL</name>
<feature type="compositionally biased region" description="Basic and acidic residues" evidence="1">
    <location>
        <begin position="1"/>
        <end position="20"/>
    </location>
</feature>
<gene>
    <name evidence="2" type="ORF">EGYM00163_LOCUS5088</name>
</gene>
<reference evidence="2" key="1">
    <citation type="submission" date="2021-01" db="EMBL/GenBank/DDBJ databases">
        <authorList>
            <person name="Corre E."/>
            <person name="Pelletier E."/>
            <person name="Niang G."/>
            <person name="Scheremetjew M."/>
            <person name="Finn R."/>
            <person name="Kale V."/>
            <person name="Holt S."/>
            <person name="Cochrane G."/>
            <person name="Meng A."/>
            <person name="Brown T."/>
            <person name="Cohen L."/>
        </authorList>
    </citation>
    <scope>NUCLEOTIDE SEQUENCE</scope>
    <source>
        <strain evidence="2">CCMP1594</strain>
    </source>
</reference>
<sequence length="132" mass="14826">MSTEQMRQKITSERSWERRPRPQILPRKPNLPADQLPAILQRKDTASAAEDESREQQQEATFPMAASLGADDRASEEQQRTAVAETKSTGAVTDKSGGQVPQRVGLQQRIEEDGEQHREPDRRIVVAWHGTA</sequence>
<dbReference type="EMBL" id="HBJA01015917">
    <property type="protein sequence ID" value="CAE0793970.1"/>
    <property type="molecule type" value="Transcribed_RNA"/>
</dbReference>
<organism evidence="2">
    <name type="scientific">Eutreptiella gymnastica</name>
    <dbReference type="NCBI Taxonomy" id="73025"/>
    <lineage>
        <taxon>Eukaryota</taxon>
        <taxon>Discoba</taxon>
        <taxon>Euglenozoa</taxon>
        <taxon>Euglenida</taxon>
        <taxon>Spirocuta</taxon>
        <taxon>Euglenophyceae</taxon>
        <taxon>Eutreptiales</taxon>
        <taxon>Eutreptiaceae</taxon>
        <taxon>Eutreptiella</taxon>
    </lineage>
</organism>
<proteinExistence type="predicted"/>
<dbReference type="AlphaFoldDB" id="A0A7S4FGA9"/>
<feature type="compositionally biased region" description="Basic and acidic residues" evidence="1">
    <location>
        <begin position="70"/>
        <end position="79"/>
    </location>
</feature>
<protein>
    <submittedName>
        <fullName evidence="2">Uncharacterized protein</fullName>
    </submittedName>
</protein>